<dbReference type="InterPro" id="IPR019410">
    <property type="entry name" value="Methyltransf_16"/>
</dbReference>
<dbReference type="AlphaFoldDB" id="A0AAX4P8Y8"/>
<dbReference type="PANTHER" id="PTHR14614">
    <property type="entry name" value="HEPATOCELLULAR CARCINOMA-ASSOCIATED ANTIGEN"/>
    <property type="match status" value="1"/>
</dbReference>
<dbReference type="InterPro" id="IPR029063">
    <property type="entry name" value="SAM-dependent_MTases_sf"/>
</dbReference>
<gene>
    <name evidence="1" type="ORF">HKI87_06g40120</name>
</gene>
<accession>A0AAX4P8Y8</accession>
<name>A0AAX4P8Y8_9CHLO</name>
<keyword evidence="2" id="KW-1185">Reference proteome</keyword>
<dbReference type="GO" id="GO:0032259">
    <property type="term" value="P:methylation"/>
    <property type="evidence" value="ECO:0007669"/>
    <property type="project" value="UniProtKB-KW"/>
</dbReference>
<evidence type="ECO:0000313" key="2">
    <source>
        <dbReference type="Proteomes" id="UP001472866"/>
    </source>
</evidence>
<keyword evidence="1" id="KW-0489">Methyltransferase</keyword>
<keyword evidence="1" id="KW-0808">Transferase</keyword>
<proteinExistence type="predicted"/>
<organism evidence="1 2">
    <name type="scientific">Chloropicon roscoffensis</name>
    <dbReference type="NCBI Taxonomy" id="1461544"/>
    <lineage>
        <taxon>Eukaryota</taxon>
        <taxon>Viridiplantae</taxon>
        <taxon>Chlorophyta</taxon>
        <taxon>Chloropicophyceae</taxon>
        <taxon>Chloropicales</taxon>
        <taxon>Chloropicaceae</taxon>
        <taxon>Chloropicon</taxon>
    </lineage>
</organism>
<dbReference type="GO" id="GO:0008168">
    <property type="term" value="F:methyltransferase activity"/>
    <property type="evidence" value="ECO:0007669"/>
    <property type="project" value="UniProtKB-KW"/>
</dbReference>
<protein>
    <submittedName>
        <fullName evidence="1">Lysine methyltransferase</fullName>
    </submittedName>
</protein>
<sequence length="374" mass="41541">MSIFWENSMLQAKLAYYQSNPFSGLGLEEIDALLSSDDEEEDEDLLTLQKHQQDLEVGHNSSLEWQEVGVMHKIGPRRIIEQRTFAYDDLIRGSTTKSLCRLKDFCCLHDKTQVAVRELEFETGGVGFKVWDASVVLMDWLHTNVGEIERKNVVELGAGCGLAGIFAVDHANSVLLSDSDETLIENLLTSVVMNRGEAQSTQYFPTQVLELDVEATALLKPRVSLQFEDGKIATLCMLDYSQVGSRGIRDDTVAHFDFVFGSDITYSEQMGLTVARACYSLLKPLGRAVVVSPNERVGHLDCLLEFMRLGIVVSVQEVVHQREMTSAAIAERMLGRKPKICIRTNIVILFSKSGPAHAIGWHCGGAEEEGQQIG</sequence>
<dbReference type="Pfam" id="PF10294">
    <property type="entry name" value="Methyltransf_16"/>
    <property type="match status" value="1"/>
</dbReference>
<reference evidence="1 2" key="1">
    <citation type="submission" date="2024-03" db="EMBL/GenBank/DDBJ databases">
        <title>Complete genome sequence of the green alga Chloropicon roscoffensis RCC1871.</title>
        <authorList>
            <person name="Lemieux C."/>
            <person name="Pombert J.-F."/>
            <person name="Otis C."/>
            <person name="Turmel M."/>
        </authorList>
    </citation>
    <scope>NUCLEOTIDE SEQUENCE [LARGE SCALE GENOMIC DNA]</scope>
    <source>
        <strain evidence="1 2">RCC1871</strain>
    </source>
</reference>
<dbReference type="SUPFAM" id="SSF53335">
    <property type="entry name" value="S-adenosyl-L-methionine-dependent methyltransferases"/>
    <property type="match status" value="1"/>
</dbReference>
<dbReference type="Gene3D" id="3.40.50.150">
    <property type="entry name" value="Vaccinia Virus protein VP39"/>
    <property type="match status" value="1"/>
</dbReference>
<dbReference type="EMBL" id="CP151506">
    <property type="protein sequence ID" value="WZN62475.1"/>
    <property type="molecule type" value="Genomic_DNA"/>
</dbReference>
<dbReference type="PANTHER" id="PTHR14614:SF123">
    <property type="entry name" value="OS04G0645500 PROTEIN"/>
    <property type="match status" value="1"/>
</dbReference>
<dbReference type="Proteomes" id="UP001472866">
    <property type="component" value="Chromosome 06"/>
</dbReference>
<evidence type="ECO:0000313" key="1">
    <source>
        <dbReference type="EMBL" id="WZN62475.1"/>
    </source>
</evidence>